<proteinExistence type="predicted"/>
<dbReference type="Proteomes" id="UP001479436">
    <property type="component" value="Unassembled WGS sequence"/>
</dbReference>
<sequence length="205" mass="24202">MHQDFSNHMYEIFTHFRGKSATSITTELCDRALHPLLNYLDKNLGNLYENLYDKSWNSVVKELWDDLLDIYETMIFPPLGTNRNPLSETELQVELKCLELTKVFFNGGSTESGVSIKELENERYQQLILTEKLFHMSTEELIDSFRAHTNQLYTDRMNHDHKGPEKAIFITIYHILRVLQMIHKEFNEKFVMKQMEMIAFPSTQS</sequence>
<dbReference type="PANTHER" id="PTHR47263:SF1">
    <property type="entry name" value="C2 DOMAIN PROTEIN (AFU_ORTHOLOGUE AFUA_7G02350)"/>
    <property type="match status" value="1"/>
</dbReference>
<accession>A0ABR2WV32</accession>
<dbReference type="InterPro" id="IPR014772">
    <property type="entry name" value="Munc13_dom-2"/>
</dbReference>
<organism evidence="2 3">
    <name type="scientific">Basidiobolus ranarum</name>
    <dbReference type="NCBI Taxonomy" id="34480"/>
    <lineage>
        <taxon>Eukaryota</taxon>
        <taxon>Fungi</taxon>
        <taxon>Fungi incertae sedis</taxon>
        <taxon>Zoopagomycota</taxon>
        <taxon>Entomophthoromycotina</taxon>
        <taxon>Basidiobolomycetes</taxon>
        <taxon>Basidiobolales</taxon>
        <taxon>Basidiobolaceae</taxon>
        <taxon>Basidiobolus</taxon>
    </lineage>
</organism>
<evidence type="ECO:0000313" key="2">
    <source>
        <dbReference type="EMBL" id="KAK9765325.1"/>
    </source>
</evidence>
<gene>
    <name evidence="2" type="ORF">K7432_006417</name>
</gene>
<protein>
    <recommendedName>
        <fullName evidence="1">MHD2 domain-containing protein</fullName>
    </recommendedName>
</protein>
<feature type="domain" description="MHD2" evidence="1">
    <location>
        <begin position="30"/>
        <end position="145"/>
    </location>
</feature>
<comment type="caution">
    <text evidence="2">The sequence shown here is derived from an EMBL/GenBank/DDBJ whole genome shotgun (WGS) entry which is preliminary data.</text>
</comment>
<keyword evidence="3" id="KW-1185">Reference proteome</keyword>
<dbReference type="PROSITE" id="PS51259">
    <property type="entry name" value="MHD2"/>
    <property type="match status" value="1"/>
</dbReference>
<name>A0ABR2WV32_9FUNG</name>
<dbReference type="PANTHER" id="PTHR47263">
    <property type="entry name" value="ADENYLATE CYCLASE ACTIVATION PROTEIN GIT1"/>
    <property type="match status" value="1"/>
</dbReference>
<evidence type="ECO:0000313" key="3">
    <source>
        <dbReference type="Proteomes" id="UP001479436"/>
    </source>
</evidence>
<dbReference type="Gene3D" id="1.20.58.1100">
    <property type="match status" value="1"/>
</dbReference>
<reference evidence="2 3" key="1">
    <citation type="submission" date="2023-04" db="EMBL/GenBank/DDBJ databases">
        <title>Genome of Basidiobolus ranarum AG-B5.</title>
        <authorList>
            <person name="Stajich J.E."/>
            <person name="Carter-House D."/>
            <person name="Gryganskyi A."/>
        </authorList>
    </citation>
    <scope>NUCLEOTIDE SEQUENCE [LARGE SCALE GENOMIC DNA]</scope>
    <source>
        <strain evidence="2 3">AG-B5</strain>
    </source>
</reference>
<dbReference type="InterPro" id="IPR052811">
    <property type="entry name" value="Glucose_resp_signaling"/>
</dbReference>
<evidence type="ECO:0000259" key="1">
    <source>
        <dbReference type="PROSITE" id="PS51259"/>
    </source>
</evidence>
<dbReference type="EMBL" id="JASJQH010000283">
    <property type="protein sequence ID" value="KAK9765325.1"/>
    <property type="molecule type" value="Genomic_DNA"/>
</dbReference>